<evidence type="ECO:0000313" key="1">
    <source>
        <dbReference type="EMBL" id="CAA7022285.1"/>
    </source>
</evidence>
<comment type="caution">
    <text evidence="1">The sequence shown here is derived from an EMBL/GenBank/DDBJ whole genome shotgun (WGS) entry which is preliminary data.</text>
</comment>
<dbReference type="AlphaFoldDB" id="A0A6D2I813"/>
<dbReference type="Proteomes" id="UP000467841">
    <property type="component" value="Unassembled WGS sequence"/>
</dbReference>
<evidence type="ECO:0000313" key="2">
    <source>
        <dbReference type="Proteomes" id="UP000467841"/>
    </source>
</evidence>
<dbReference type="EMBL" id="CACVBM020000669">
    <property type="protein sequence ID" value="CAA7022285.1"/>
    <property type="molecule type" value="Genomic_DNA"/>
</dbReference>
<accession>A0A6D2I813</accession>
<organism evidence="1 2">
    <name type="scientific">Microthlaspi erraticum</name>
    <dbReference type="NCBI Taxonomy" id="1685480"/>
    <lineage>
        <taxon>Eukaryota</taxon>
        <taxon>Viridiplantae</taxon>
        <taxon>Streptophyta</taxon>
        <taxon>Embryophyta</taxon>
        <taxon>Tracheophyta</taxon>
        <taxon>Spermatophyta</taxon>
        <taxon>Magnoliopsida</taxon>
        <taxon>eudicotyledons</taxon>
        <taxon>Gunneridae</taxon>
        <taxon>Pentapetalae</taxon>
        <taxon>rosids</taxon>
        <taxon>malvids</taxon>
        <taxon>Brassicales</taxon>
        <taxon>Brassicaceae</taxon>
        <taxon>Coluteocarpeae</taxon>
        <taxon>Microthlaspi</taxon>
    </lineage>
</organism>
<protein>
    <submittedName>
        <fullName evidence="1">Uncharacterized protein</fullName>
    </submittedName>
</protein>
<keyword evidence="2" id="KW-1185">Reference proteome</keyword>
<gene>
    <name evidence="1" type="ORF">MERR_LOCUS9520</name>
</gene>
<proteinExistence type="predicted"/>
<name>A0A6D2I813_9BRAS</name>
<reference evidence="1" key="1">
    <citation type="submission" date="2020-01" db="EMBL/GenBank/DDBJ databases">
        <authorList>
            <person name="Mishra B."/>
        </authorList>
    </citation>
    <scope>NUCLEOTIDE SEQUENCE [LARGE SCALE GENOMIC DNA]</scope>
</reference>
<sequence>MWCGRAIGYNSSYLLKLLCASFDWSALDPIRFCISPLASHPLLKLILSPSRLVLHPDSSKSLGVSPDRLGILGAYPRPLSSLAAGVVAQLA</sequence>